<dbReference type="RefSeq" id="WP_183623123.1">
    <property type="nucleotide sequence ID" value="NZ_JACHWJ010000001.1"/>
</dbReference>
<dbReference type="PANTHER" id="PTHR24421">
    <property type="entry name" value="NITRATE/NITRITE SENSOR PROTEIN NARX-RELATED"/>
    <property type="match status" value="1"/>
</dbReference>
<dbReference type="Proteomes" id="UP000545286">
    <property type="component" value="Unassembled WGS sequence"/>
</dbReference>
<evidence type="ECO:0000313" key="5">
    <source>
        <dbReference type="EMBL" id="MBB2956705.1"/>
    </source>
</evidence>
<keyword evidence="2" id="KW-0418">Kinase</keyword>
<dbReference type="SUPFAM" id="SSF55874">
    <property type="entry name" value="ATPase domain of HSP90 chaperone/DNA topoisomerase II/histidine kinase"/>
    <property type="match status" value="1"/>
</dbReference>
<evidence type="ECO:0000256" key="3">
    <source>
        <dbReference type="ARBA" id="ARBA00023012"/>
    </source>
</evidence>
<evidence type="ECO:0000259" key="4">
    <source>
        <dbReference type="SMART" id="SM00387"/>
    </source>
</evidence>
<dbReference type="InterPro" id="IPR050482">
    <property type="entry name" value="Sensor_HK_TwoCompSys"/>
</dbReference>
<proteinExistence type="predicted"/>
<comment type="caution">
    <text evidence="5">The sequence shown here is derived from an EMBL/GenBank/DDBJ whole genome shotgun (WGS) entry which is preliminary data.</text>
</comment>
<accession>A0A7W4YFB5</accession>
<evidence type="ECO:0000256" key="2">
    <source>
        <dbReference type="ARBA" id="ARBA00022777"/>
    </source>
</evidence>
<dbReference type="InterPro" id="IPR003594">
    <property type="entry name" value="HATPase_dom"/>
</dbReference>
<organism evidence="5 6">
    <name type="scientific">Pseudoclavibacter helvolus</name>
    <dbReference type="NCBI Taxonomy" id="255205"/>
    <lineage>
        <taxon>Bacteria</taxon>
        <taxon>Bacillati</taxon>
        <taxon>Actinomycetota</taxon>
        <taxon>Actinomycetes</taxon>
        <taxon>Micrococcales</taxon>
        <taxon>Microbacteriaceae</taxon>
        <taxon>Pseudoclavibacter</taxon>
    </lineage>
</organism>
<dbReference type="InterPro" id="IPR036890">
    <property type="entry name" value="HATPase_C_sf"/>
</dbReference>
<dbReference type="SMART" id="SM00387">
    <property type="entry name" value="HATPase_c"/>
    <property type="match status" value="1"/>
</dbReference>
<reference evidence="5 6" key="1">
    <citation type="submission" date="2020-08" db="EMBL/GenBank/DDBJ databases">
        <title>Sequencing the genomes of 1000 actinobacteria strains.</title>
        <authorList>
            <person name="Klenk H.-P."/>
        </authorList>
    </citation>
    <scope>NUCLEOTIDE SEQUENCE [LARGE SCALE GENOMIC DNA]</scope>
    <source>
        <strain evidence="5 6">DSM 20419</strain>
    </source>
</reference>
<dbReference type="Gene3D" id="3.30.565.10">
    <property type="entry name" value="Histidine kinase-like ATPase, C-terminal domain"/>
    <property type="match status" value="1"/>
</dbReference>
<evidence type="ECO:0000313" key="6">
    <source>
        <dbReference type="Proteomes" id="UP000545286"/>
    </source>
</evidence>
<keyword evidence="3" id="KW-0902">Two-component regulatory system</keyword>
<dbReference type="AlphaFoldDB" id="A0A7W4YFB5"/>
<sequence length="345" mass="36699">MTDDSLLRDRSNPPSAESGLAEAIDEVLEAATALLLERGDAAIDDGELDPVFRTHVVGILTEAWTRLAGLRDFGHLQARAAMDLGLMQATADVLLTQGLHPAQPIVSANVLFEAALPAFAARLPVSTVTTAQVLHASIFGRFVPGALAYAETLRTQLSSVERVAQYRLARQLRETVLPELSGPESARASARVQAMSWDLEQAAPAGFPDALIAYAAHSQPVLTPVEVTEIGDRGHVSAAAGDELHAIALEAVRNARRHADANRINVVLLWRTSTIVLTISDDGAGASAPLEELSASTFGVASMRQRAALVHARIRFQTDETGTTVTVTCPTRSGETTETHTVARV</sequence>
<keyword evidence="1" id="KW-0808">Transferase</keyword>
<dbReference type="GO" id="GO:0000160">
    <property type="term" value="P:phosphorelay signal transduction system"/>
    <property type="evidence" value="ECO:0007669"/>
    <property type="project" value="UniProtKB-KW"/>
</dbReference>
<name>A0A7W4YFB5_9MICO</name>
<dbReference type="EMBL" id="JACHWJ010000001">
    <property type="protein sequence ID" value="MBB2956705.1"/>
    <property type="molecule type" value="Genomic_DNA"/>
</dbReference>
<dbReference type="Pfam" id="PF02518">
    <property type="entry name" value="HATPase_c"/>
    <property type="match status" value="1"/>
</dbReference>
<protein>
    <recommendedName>
        <fullName evidence="4">Histidine kinase/HSP90-like ATPase domain-containing protein</fullName>
    </recommendedName>
</protein>
<keyword evidence="6" id="KW-1185">Reference proteome</keyword>
<dbReference type="GO" id="GO:0016301">
    <property type="term" value="F:kinase activity"/>
    <property type="evidence" value="ECO:0007669"/>
    <property type="project" value="UniProtKB-KW"/>
</dbReference>
<evidence type="ECO:0000256" key="1">
    <source>
        <dbReference type="ARBA" id="ARBA00022679"/>
    </source>
</evidence>
<dbReference type="CDD" id="cd16917">
    <property type="entry name" value="HATPase_UhpB-NarQ-NarX-like"/>
    <property type="match status" value="1"/>
</dbReference>
<feature type="domain" description="Histidine kinase/HSP90-like ATPase" evidence="4">
    <location>
        <begin position="239"/>
        <end position="333"/>
    </location>
</feature>
<gene>
    <name evidence="5" type="ORF">FHX72_000817</name>
</gene>